<comment type="caution">
    <text evidence="2">The sequence shown here is derived from an EMBL/GenBank/DDBJ whole genome shotgun (WGS) entry which is preliminary data.</text>
</comment>
<protein>
    <submittedName>
        <fullName evidence="2">CopG family ribbon-helix-helix protein</fullName>
    </submittedName>
</protein>
<proteinExistence type="predicted"/>
<dbReference type="CDD" id="cd22233">
    <property type="entry name" value="RHH_CopAso-like"/>
    <property type="match status" value="1"/>
</dbReference>
<sequence>MATTIKIDDNLKDRVHNLATSQNKTAHSLMKEAIMQYVEKEETREKFKQEALASWKEYCETGLHLTNEETINWLDTWGTDIEQEAPICHE</sequence>
<reference evidence="2" key="1">
    <citation type="submission" date="2023-05" db="EMBL/GenBank/DDBJ databases">
        <title>Whole genome sequence of Commensalibacter sp.</title>
        <authorList>
            <person name="Charoenyingcharoen P."/>
            <person name="Yukphan P."/>
        </authorList>
    </citation>
    <scope>NUCLEOTIDE SEQUENCE</scope>
    <source>
        <strain evidence="2">TBRC 10068</strain>
    </source>
</reference>
<gene>
    <name evidence="2" type="ORF">QJV33_00185</name>
</gene>
<dbReference type="Gene3D" id="1.10.1220.10">
    <property type="entry name" value="Met repressor-like"/>
    <property type="match status" value="1"/>
</dbReference>
<organism evidence="2 3">
    <name type="scientific">Commensalibacter nepenthis</name>
    <dbReference type="NCBI Taxonomy" id="3043872"/>
    <lineage>
        <taxon>Bacteria</taxon>
        <taxon>Pseudomonadati</taxon>
        <taxon>Pseudomonadota</taxon>
        <taxon>Alphaproteobacteria</taxon>
        <taxon>Acetobacterales</taxon>
        <taxon>Acetobacteraceae</taxon>
    </lineage>
</organism>
<dbReference type="Pfam" id="PF01402">
    <property type="entry name" value="RHH_1"/>
    <property type="match status" value="1"/>
</dbReference>
<feature type="domain" description="Ribbon-helix-helix protein CopG" evidence="1">
    <location>
        <begin position="2"/>
        <end position="41"/>
    </location>
</feature>
<evidence type="ECO:0000313" key="3">
    <source>
        <dbReference type="Proteomes" id="UP001431775"/>
    </source>
</evidence>
<dbReference type="SUPFAM" id="SSF47598">
    <property type="entry name" value="Ribbon-helix-helix"/>
    <property type="match status" value="1"/>
</dbReference>
<name>A0ABT6Q5V5_9PROT</name>
<dbReference type="InterPro" id="IPR010985">
    <property type="entry name" value="Ribbon_hlx_hlx"/>
</dbReference>
<dbReference type="RefSeq" id="WP_281461412.1">
    <property type="nucleotide sequence ID" value="NZ_JASBAN010000001.1"/>
</dbReference>
<dbReference type="InterPro" id="IPR013321">
    <property type="entry name" value="Arc_rbn_hlx_hlx"/>
</dbReference>
<keyword evidence="3" id="KW-1185">Reference proteome</keyword>
<evidence type="ECO:0000259" key="1">
    <source>
        <dbReference type="Pfam" id="PF01402"/>
    </source>
</evidence>
<dbReference type="Proteomes" id="UP001431775">
    <property type="component" value="Unassembled WGS sequence"/>
</dbReference>
<dbReference type="EMBL" id="JASBAN010000001">
    <property type="protein sequence ID" value="MDI2111720.1"/>
    <property type="molecule type" value="Genomic_DNA"/>
</dbReference>
<evidence type="ECO:0000313" key="2">
    <source>
        <dbReference type="EMBL" id="MDI2111720.1"/>
    </source>
</evidence>
<dbReference type="InterPro" id="IPR002145">
    <property type="entry name" value="CopG"/>
</dbReference>
<accession>A0ABT6Q5V5</accession>